<dbReference type="InterPro" id="IPR002347">
    <property type="entry name" value="SDR_fam"/>
</dbReference>
<proteinExistence type="inferred from homology"/>
<gene>
    <name evidence="4" type="ORF">C7P63_03115</name>
</gene>
<organism evidence="4 5">
    <name type="scientific">Vagococcus humatus</name>
    <dbReference type="NCBI Taxonomy" id="1889241"/>
    <lineage>
        <taxon>Bacteria</taxon>
        <taxon>Bacillati</taxon>
        <taxon>Bacillota</taxon>
        <taxon>Bacilli</taxon>
        <taxon>Lactobacillales</taxon>
        <taxon>Enterococcaceae</taxon>
        <taxon>Vagococcus</taxon>
    </lineage>
</organism>
<dbReference type="PANTHER" id="PTHR44196">
    <property type="entry name" value="DEHYDROGENASE/REDUCTASE SDR FAMILY MEMBER 7B"/>
    <property type="match status" value="1"/>
</dbReference>
<evidence type="ECO:0000313" key="4">
    <source>
        <dbReference type="EMBL" id="RST90083.1"/>
    </source>
</evidence>
<comment type="caution">
    <text evidence="4">The sequence shown here is derived from an EMBL/GenBank/DDBJ whole genome shotgun (WGS) entry which is preliminary data.</text>
</comment>
<dbReference type="OrthoDB" id="9793345at2"/>
<dbReference type="GO" id="GO:0016020">
    <property type="term" value="C:membrane"/>
    <property type="evidence" value="ECO:0007669"/>
    <property type="project" value="TreeGrafter"/>
</dbReference>
<dbReference type="Proteomes" id="UP000277864">
    <property type="component" value="Unassembled WGS sequence"/>
</dbReference>
<protein>
    <submittedName>
        <fullName evidence="4">Short-chain dehydrogenase</fullName>
    </submittedName>
</protein>
<comment type="similarity">
    <text evidence="1 3">Belongs to the short-chain dehydrogenases/reductases (SDR) family.</text>
</comment>
<dbReference type="PROSITE" id="PS00061">
    <property type="entry name" value="ADH_SHORT"/>
    <property type="match status" value="1"/>
</dbReference>
<reference evidence="4 5" key="1">
    <citation type="submission" date="2018-03" db="EMBL/GenBank/DDBJ databases">
        <authorList>
            <person name="Gulvik C.A."/>
        </authorList>
    </citation>
    <scope>NUCLEOTIDE SEQUENCE [LARGE SCALE GENOMIC DNA]</scope>
    <source>
        <strain evidence="4 5">JCM 31581</strain>
    </source>
</reference>
<evidence type="ECO:0000313" key="5">
    <source>
        <dbReference type="Proteomes" id="UP000277864"/>
    </source>
</evidence>
<dbReference type="PRINTS" id="PR00080">
    <property type="entry name" value="SDRFAMILY"/>
</dbReference>
<evidence type="ECO:0000256" key="1">
    <source>
        <dbReference type="ARBA" id="ARBA00006484"/>
    </source>
</evidence>
<dbReference type="EMBL" id="PXZH01000001">
    <property type="protein sequence ID" value="RST90083.1"/>
    <property type="molecule type" value="Genomic_DNA"/>
</dbReference>
<dbReference type="Gene3D" id="3.40.50.720">
    <property type="entry name" value="NAD(P)-binding Rossmann-like Domain"/>
    <property type="match status" value="1"/>
</dbReference>
<dbReference type="PRINTS" id="PR00081">
    <property type="entry name" value="GDHRDH"/>
</dbReference>
<name>A0A429Z8S9_9ENTE</name>
<dbReference type="PANTHER" id="PTHR44196:SF1">
    <property type="entry name" value="DEHYDROGENASE_REDUCTASE SDR FAMILY MEMBER 7B"/>
    <property type="match status" value="1"/>
</dbReference>
<dbReference type="SUPFAM" id="SSF51735">
    <property type="entry name" value="NAD(P)-binding Rossmann-fold domains"/>
    <property type="match status" value="1"/>
</dbReference>
<dbReference type="InterPro" id="IPR020904">
    <property type="entry name" value="Sc_DH/Rdtase_CS"/>
</dbReference>
<evidence type="ECO:0000256" key="3">
    <source>
        <dbReference type="RuleBase" id="RU000363"/>
    </source>
</evidence>
<sequence>MFRKESVANQLIFLTGATSGVGEQLAYLLAKKQARLILSGRNQTKLAEVKANCREYTLQPIYTACLDLTQPKTIQPTMEHVYENYGVPSILINCAGIGLFRSFVDMDFEQVEQIYQINLFGTMALTKTVTKEMIQSKQSGIVVNIASQGGKMPSPKSSIYGSSKAALIAFSDTLRLELAPYNIQVLTVNPGPIVTNFFEQADETGNYLEAVKDYALEPEEVAIEIVEGIEFRKREVNLPSYMQLANLGYRLFPRVGDYLSQTVFNKK</sequence>
<dbReference type="Pfam" id="PF00106">
    <property type="entry name" value="adh_short"/>
    <property type="match status" value="1"/>
</dbReference>
<accession>A0A429Z8S9</accession>
<keyword evidence="5" id="KW-1185">Reference proteome</keyword>
<dbReference type="RefSeq" id="WP_125942697.1">
    <property type="nucleotide sequence ID" value="NZ_PXZH01000001.1"/>
</dbReference>
<dbReference type="InterPro" id="IPR036291">
    <property type="entry name" value="NAD(P)-bd_dom_sf"/>
</dbReference>
<keyword evidence="2" id="KW-0560">Oxidoreductase</keyword>
<dbReference type="GO" id="GO:0016491">
    <property type="term" value="F:oxidoreductase activity"/>
    <property type="evidence" value="ECO:0007669"/>
    <property type="project" value="UniProtKB-KW"/>
</dbReference>
<evidence type="ECO:0000256" key="2">
    <source>
        <dbReference type="ARBA" id="ARBA00023002"/>
    </source>
</evidence>
<dbReference type="AlphaFoldDB" id="A0A429Z8S9"/>